<sequence>MVVHGQNSRMFLSIHFASISFVFANFLIVSVGFKCEKSSPDSVESVMYSHNIFEYVANARRSSRSAKSDRACICDSNCDTSTLPSSIPNSFSLLLRFLISPCIKSYCLCSTAMPCSLITNHSSHDMIVFGSSANVSARSLGSLNHPFRYKVPFLVTNFLNTQRRLSLYQKAFIPSFGSMFHTTMDSSAM</sequence>
<evidence type="ECO:0000256" key="1">
    <source>
        <dbReference type="SAM" id="Phobius"/>
    </source>
</evidence>
<protein>
    <submittedName>
        <fullName evidence="2">Uncharacterized protein</fullName>
    </submittedName>
</protein>
<reference evidence="2 3" key="1">
    <citation type="submission" date="2020-08" db="EMBL/GenBank/DDBJ databases">
        <authorList>
            <person name="Koutsovoulos G."/>
            <person name="Danchin GJ E."/>
        </authorList>
    </citation>
    <scope>NUCLEOTIDE SEQUENCE [LARGE SCALE GENOMIC DNA]</scope>
</reference>
<name>A0A6V7Y8F4_MELEN</name>
<gene>
    <name evidence="2" type="ORF">MENT_LOCUS61821</name>
</gene>
<dbReference type="Proteomes" id="UP000580250">
    <property type="component" value="Unassembled WGS sequence"/>
</dbReference>
<accession>A0A6V7Y8F4</accession>
<comment type="caution">
    <text evidence="2">The sequence shown here is derived from an EMBL/GenBank/DDBJ whole genome shotgun (WGS) entry which is preliminary data.</text>
</comment>
<dbReference type="AlphaFoldDB" id="A0A6V7Y8F4"/>
<keyword evidence="1" id="KW-0812">Transmembrane</keyword>
<dbReference type="EMBL" id="CAJEWN010003504">
    <property type="protein sequence ID" value="CAD2207848.1"/>
    <property type="molecule type" value="Genomic_DNA"/>
</dbReference>
<evidence type="ECO:0000313" key="3">
    <source>
        <dbReference type="Proteomes" id="UP000580250"/>
    </source>
</evidence>
<organism evidence="2 3">
    <name type="scientific">Meloidogyne enterolobii</name>
    <name type="common">Root-knot nematode worm</name>
    <name type="synonym">Meloidogyne mayaguensis</name>
    <dbReference type="NCBI Taxonomy" id="390850"/>
    <lineage>
        <taxon>Eukaryota</taxon>
        <taxon>Metazoa</taxon>
        <taxon>Ecdysozoa</taxon>
        <taxon>Nematoda</taxon>
        <taxon>Chromadorea</taxon>
        <taxon>Rhabditida</taxon>
        <taxon>Tylenchina</taxon>
        <taxon>Tylenchomorpha</taxon>
        <taxon>Tylenchoidea</taxon>
        <taxon>Meloidogynidae</taxon>
        <taxon>Meloidogyninae</taxon>
        <taxon>Meloidogyne</taxon>
    </lineage>
</organism>
<evidence type="ECO:0000313" key="2">
    <source>
        <dbReference type="EMBL" id="CAD2207848.1"/>
    </source>
</evidence>
<proteinExistence type="predicted"/>
<keyword evidence="1" id="KW-1133">Transmembrane helix</keyword>
<feature type="transmembrane region" description="Helical" evidence="1">
    <location>
        <begin position="12"/>
        <end position="33"/>
    </location>
</feature>
<keyword evidence="1" id="KW-0472">Membrane</keyword>